<sequence>MRGNLSRRRRRCRGWWRRYGFFRVARVADASRTGIWRMIPAATAEDHAPVALATVHAGWWSALAADAATTLGRYGRSPRVARPVREAGRPAAAVVGAARADPSVASCGLSDG</sequence>
<organism evidence="1 2">
    <name type="scientific">Catellatospora chokoriensis</name>
    <dbReference type="NCBI Taxonomy" id="310353"/>
    <lineage>
        <taxon>Bacteria</taxon>
        <taxon>Bacillati</taxon>
        <taxon>Actinomycetota</taxon>
        <taxon>Actinomycetes</taxon>
        <taxon>Micromonosporales</taxon>
        <taxon>Micromonosporaceae</taxon>
        <taxon>Catellatospora</taxon>
    </lineage>
</organism>
<name>A0A8J3JWG8_9ACTN</name>
<reference evidence="1 2" key="1">
    <citation type="submission" date="2021-01" db="EMBL/GenBank/DDBJ databases">
        <title>Whole genome shotgun sequence of Catellatospora chokoriensis NBRC 107358.</title>
        <authorList>
            <person name="Komaki H."/>
            <person name="Tamura T."/>
        </authorList>
    </citation>
    <scope>NUCLEOTIDE SEQUENCE [LARGE SCALE GENOMIC DNA]</scope>
    <source>
        <strain evidence="1 2">NBRC 107358</strain>
    </source>
</reference>
<evidence type="ECO:0000313" key="1">
    <source>
        <dbReference type="EMBL" id="GIF92346.1"/>
    </source>
</evidence>
<gene>
    <name evidence="1" type="ORF">Cch02nite_57900</name>
</gene>
<accession>A0A8J3JWG8</accession>
<dbReference type="AlphaFoldDB" id="A0A8J3JWG8"/>
<proteinExistence type="predicted"/>
<dbReference type="EMBL" id="BONG01000044">
    <property type="protein sequence ID" value="GIF92346.1"/>
    <property type="molecule type" value="Genomic_DNA"/>
</dbReference>
<protein>
    <submittedName>
        <fullName evidence="1">Uncharacterized protein</fullName>
    </submittedName>
</protein>
<comment type="caution">
    <text evidence="1">The sequence shown here is derived from an EMBL/GenBank/DDBJ whole genome shotgun (WGS) entry which is preliminary data.</text>
</comment>
<evidence type="ECO:0000313" key="2">
    <source>
        <dbReference type="Proteomes" id="UP000619293"/>
    </source>
</evidence>
<keyword evidence="2" id="KW-1185">Reference proteome</keyword>
<dbReference type="Proteomes" id="UP000619293">
    <property type="component" value="Unassembled WGS sequence"/>
</dbReference>